<dbReference type="Proteomes" id="UP001145742">
    <property type="component" value="Unassembled WGS sequence"/>
</dbReference>
<gene>
    <name evidence="1" type="ORF">WISP_22461</name>
</gene>
<accession>A0ABQ9DTS7</accession>
<dbReference type="EMBL" id="WHWB01032445">
    <property type="protein sequence ID" value="KAJ7425692.1"/>
    <property type="molecule type" value="Genomic_DNA"/>
</dbReference>
<sequence length="166" mass="18802">MQQESYDIIIITETWWDDSHDWSAAMDGYKLFRKNRQDGRGGGVALCLDSVELEANNDKIECLWIKISGKANKADILVGVCYRPPSQDDEVFNSKTGCPQDNWPLKLVHRDGDPNSPPVIQERTVGDLLSHLDLHKSMGPDGIHPRVMRKLAEELAKLLFIIHQQP</sequence>
<dbReference type="InterPro" id="IPR036691">
    <property type="entry name" value="Endo/exonu/phosph_ase_sf"/>
</dbReference>
<keyword evidence="2" id="KW-1185">Reference proteome</keyword>
<reference evidence="1" key="1">
    <citation type="submission" date="2019-10" db="EMBL/GenBank/DDBJ databases">
        <authorList>
            <person name="Soares A.E.R."/>
            <person name="Aleixo A."/>
            <person name="Schneider P."/>
            <person name="Miyaki C.Y."/>
            <person name="Schneider M.P."/>
            <person name="Mello C."/>
            <person name="Vasconcelos A.T.R."/>
        </authorList>
    </citation>
    <scope>NUCLEOTIDE SEQUENCE</scope>
    <source>
        <tissue evidence="1">Muscle</tissue>
    </source>
</reference>
<proteinExistence type="predicted"/>
<evidence type="ECO:0000313" key="1">
    <source>
        <dbReference type="EMBL" id="KAJ7425692.1"/>
    </source>
</evidence>
<dbReference type="PANTHER" id="PTHR33395:SF22">
    <property type="entry name" value="REVERSE TRANSCRIPTASE DOMAIN-CONTAINING PROTEIN"/>
    <property type="match status" value="1"/>
</dbReference>
<dbReference type="SUPFAM" id="SSF56219">
    <property type="entry name" value="DNase I-like"/>
    <property type="match status" value="1"/>
</dbReference>
<organism evidence="1 2">
    <name type="scientific">Willisornis vidua</name>
    <name type="common">Xingu scale-backed antbird</name>
    <dbReference type="NCBI Taxonomy" id="1566151"/>
    <lineage>
        <taxon>Eukaryota</taxon>
        <taxon>Metazoa</taxon>
        <taxon>Chordata</taxon>
        <taxon>Craniata</taxon>
        <taxon>Vertebrata</taxon>
        <taxon>Euteleostomi</taxon>
        <taxon>Archelosauria</taxon>
        <taxon>Archosauria</taxon>
        <taxon>Dinosauria</taxon>
        <taxon>Saurischia</taxon>
        <taxon>Theropoda</taxon>
        <taxon>Coelurosauria</taxon>
        <taxon>Aves</taxon>
        <taxon>Neognathae</taxon>
        <taxon>Neoaves</taxon>
        <taxon>Telluraves</taxon>
        <taxon>Australaves</taxon>
        <taxon>Passeriformes</taxon>
        <taxon>Thamnophilidae</taxon>
        <taxon>Willisornis</taxon>
    </lineage>
</organism>
<comment type="caution">
    <text evidence="1">The sequence shown here is derived from an EMBL/GenBank/DDBJ whole genome shotgun (WGS) entry which is preliminary data.</text>
</comment>
<name>A0ABQ9DTS7_9PASS</name>
<protein>
    <submittedName>
        <fullName evidence="1">Uncharacterized protein</fullName>
    </submittedName>
</protein>
<evidence type="ECO:0000313" key="2">
    <source>
        <dbReference type="Proteomes" id="UP001145742"/>
    </source>
</evidence>
<dbReference type="Gene3D" id="3.60.10.10">
    <property type="entry name" value="Endonuclease/exonuclease/phosphatase"/>
    <property type="match status" value="1"/>
</dbReference>
<dbReference type="PANTHER" id="PTHR33395">
    <property type="entry name" value="TRANSCRIPTASE, PUTATIVE-RELATED-RELATED"/>
    <property type="match status" value="1"/>
</dbReference>